<dbReference type="PANTHER" id="PTHR15948">
    <property type="entry name" value="G-PROTEIN COUPLED RECEPTOR 89-RELATED"/>
    <property type="match status" value="1"/>
</dbReference>
<dbReference type="InterPro" id="IPR022535">
    <property type="entry name" value="Golgi_pH-regulator_cons_dom"/>
</dbReference>
<evidence type="ECO:0000256" key="10">
    <source>
        <dbReference type="SAM" id="Phobius"/>
    </source>
</evidence>
<dbReference type="GO" id="GO:0008308">
    <property type="term" value="F:voltage-gated monoatomic anion channel activity"/>
    <property type="evidence" value="ECO:0007669"/>
    <property type="project" value="TreeGrafter"/>
</dbReference>
<evidence type="ECO:0000313" key="13">
    <source>
        <dbReference type="EMBL" id="CAB3403005.1"/>
    </source>
</evidence>
<dbReference type="InterPro" id="IPR025969">
    <property type="entry name" value="ABA_GPCR_dom"/>
</dbReference>
<evidence type="ECO:0000256" key="5">
    <source>
        <dbReference type="ARBA" id="ARBA00023136"/>
    </source>
</evidence>
<evidence type="ECO:0000256" key="9">
    <source>
        <dbReference type="SAM" id="Coils"/>
    </source>
</evidence>
<feature type="transmembrane region" description="Helical" evidence="10">
    <location>
        <begin position="85"/>
        <end position="105"/>
    </location>
</feature>
<feature type="transmembrane region" description="Helical" evidence="10">
    <location>
        <begin position="296"/>
        <end position="322"/>
    </location>
</feature>
<dbReference type="EMBL" id="CADEPM010000003">
    <property type="protein sequence ID" value="CAB3403005.1"/>
    <property type="molecule type" value="Genomic_DNA"/>
</dbReference>
<dbReference type="AlphaFoldDB" id="A0A8S1ESC8"/>
<feature type="transmembrane region" description="Helical" evidence="10">
    <location>
        <begin position="154"/>
        <end position="176"/>
    </location>
</feature>
<dbReference type="PANTHER" id="PTHR15948:SF5">
    <property type="entry name" value="GOLGI PH REGULATOR"/>
    <property type="match status" value="1"/>
</dbReference>
<dbReference type="Pfam" id="PF12430">
    <property type="entry name" value="ABA_GPCR"/>
    <property type="match status" value="1"/>
</dbReference>
<feature type="transmembrane region" description="Helical" evidence="10">
    <location>
        <begin position="354"/>
        <end position="378"/>
    </location>
</feature>
<evidence type="ECO:0000256" key="7">
    <source>
        <dbReference type="ARBA" id="ARBA00035085"/>
    </source>
</evidence>
<dbReference type="GO" id="GO:0032580">
    <property type="term" value="C:Golgi cisterna membrane"/>
    <property type="evidence" value="ECO:0007669"/>
    <property type="project" value="TreeGrafter"/>
</dbReference>
<keyword evidence="5 10" id="KW-0472">Membrane</keyword>
<evidence type="ECO:0000256" key="2">
    <source>
        <dbReference type="ARBA" id="ARBA00009478"/>
    </source>
</evidence>
<feature type="transmembrane region" description="Helical" evidence="10">
    <location>
        <begin position="437"/>
        <end position="456"/>
    </location>
</feature>
<feature type="transmembrane region" description="Helical" evidence="10">
    <location>
        <begin position="44"/>
        <end position="65"/>
    </location>
</feature>
<sequence>MLENFLDKETKDAHLMIGSLLLFYAAGWLFYTKQLFKNYEVHDRVVQFMFSLTFALSCSLFELIILEIADVMEPLSRTRCWTFCLSMILFTLVVFIPIYMAYLAIQGIPFVRSNLRVPLCLGAWLIFIFFFWKIGDPFPILSQKHGIFTIEQVISRVGVIGVTIMAVLSGFGAVNAPYCYMTFFTRPVEEYHVMQLEKKLMHTMEMIVLKKRKIARYQLELSRMNAEKQKKETSFLERLWGNISDGSVGPTLGTQIEKIKDEVVPLETLSRYLFLDLVEMRQMLSRVEFSKTYMGMYFNVLGHFFSIYCIWKIFISFINIVFDRVGKVDPVTKTIEIGVHYVGIQLDITFWSQYISFFLVGVIAVTSVRGLLITMTKLFVFFSNTTTSNIIVLGMAQIMGMYFVSSVLLMRMNVPLQYRTIITRILGDLKFNFYHRWFDVIFLLSAVSSIIFLSLLHKSGPKHI</sequence>
<feature type="coiled-coil region" evidence="9">
    <location>
        <begin position="207"/>
        <end position="234"/>
    </location>
</feature>
<comment type="subcellular location">
    <subcellularLocation>
        <location evidence="1">Membrane</location>
        <topology evidence="1">Multi-pass membrane protein</topology>
    </subcellularLocation>
</comment>
<evidence type="ECO:0000256" key="8">
    <source>
        <dbReference type="ARBA" id="ARBA00044702"/>
    </source>
</evidence>
<keyword evidence="4 10" id="KW-1133">Transmembrane helix</keyword>
<dbReference type="OrthoDB" id="264392at2759"/>
<protein>
    <recommendedName>
        <fullName evidence="15">Golgi pH regulator</fullName>
    </recommendedName>
</protein>
<dbReference type="GO" id="GO:0051452">
    <property type="term" value="P:intracellular pH reduction"/>
    <property type="evidence" value="ECO:0007669"/>
    <property type="project" value="TreeGrafter"/>
</dbReference>
<name>A0A8S1ESC8_9PELO</name>
<organism evidence="13 14">
    <name type="scientific">Caenorhabditis bovis</name>
    <dbReference type="NCBI Taxonomy" id="2654633"/>
    <lineage>
        <taxon>Eukaryota</taxon>
        <taxon>Metazoa</taxon>
        <taxon>Ecdysozoa</taxon>
        <taxon>Nematoda</taxon>
        <taxon>Chromadorea</taxon>
        <taxon>Rhabditida</taxon>
        <taxon>Rhabditina</taxon>
        <taxon>Rhabditomorpha</taxon>
        <taxon>Rhabditoidea</taxon>
        <taxon>Rhabditidae</taxon>
        <taxon>Peloderinae</taxon>
        <taxon>Caenorhabditis</taxon>
    </lineage>
</organism>
<keyword evidence="9" id="KW-0175">Coiled coil</keyword>
<evidence type="ECO:0000256" key="4">
    <source>
        <dbReference type="ARBA" id="ARBA00022989"/>
    </source>
</evidence>
<evidence type="ECO:0008006" key="15">
    <source>
        <dbReference type="Google" id="ProtNLM"/>
    </source>
</evidence>
<feature type="domain" description="Golgi pH regulator conserved" evidence="12">
    <location>
        <begin position="147"/>
        <end position="213"/>
    </location>
</feature>
<dbReference type="Proteomes" id="UP000494206">
    <property type="component" value="Unassembled WGS sequence"/>
</dbReference>
<evidence type="ECO:0000256" key="6">
    <source>
        <dbReference type="ARBA" id="ARBA00024145"/>
    </source>
</evidence>
<feature type="transmembrane region" description="Helical" evidence="10">
    <location>
        <begin position="117"/>
        <end position="134"/>
    </location>
</feature>
<feature type="transmembrane region" description="Helical" evidence="10">
    <location>
        <begin position="13"/>
        <end position="32"/>
    </location>
</feature>
<feature type="domain" description="Abscisic acid G-protein coupled receptor-like" evidence="11">
    <location>
        <begin position="289"/>
        <end position="457"/>
    </location>
</feature>
<evidence type="ECO:0000259" key="11">
    <source>
        <dbReference type="Pfam" id="PF12430"/>
    </source>
</evidence>
<comment type="similarity">
    <text evidence="2">Belongs to the Golgi pH regulator (TC 1.A.38) family.</text>
</comment>
<feature type="transmembrane region" description="Helical" evidence="10">
    <location>
        <begin position="390"/>
        <end position="410"/>
    </location>
</feature>
<keyword evidence="14" id="KW-1185">Reference proteome</keyword>
<gene>
    <name evidence="13" type="ORF">CBOVIS_LOCUS5531</name>
</gene>
<comment type="catalytic activity">
    <reaction evidence="8">
        <text>fluoride(in) = fluoride(out)</text>
        <dbReference type="Rhea" id="RHEA:76159"/>
        <dbReference type="ChEBI" id="CHEBI:17051"/>
    </reaction>
</comment>
<dbReference type="InterPro" id="IPR015672">
    <property type="entry name" value="GPHR/GTG"/>
</dbReference>
<reference evidence="13 14" key="1">
    <citation type="submission" date="2020-04" db="EMBL/GenBank/DDBJ databases">
        <authorList>
            <person name="Laetsch R D."/>
            <person name="Stevens L."/>
            <person name="Kumar S."/>
            <person name="Blaxter L. M."/>
        </authorList>
    </citation>
    <scope>NUCLEOTIDE SEQUENCE [LARGE SCALE GENOMIC DNA]</scope>
</reference>
<dbReference type="Pfam" id="PF12537">
    <property type="entry name" value="GPHR_N"/>
    <property type="match status" value="1"/>
</dbReference>
<evidence type="ECO:0000259" key="12">
    <source>
        <dbReference type="Pfam" id="PF12537"/>
    </source>
</evidence>
<comment type="catalytic activity">
    <reaction evidence="6">
        <text>iodide(out) = iodide(in)</text>
        <dbReference type="Rhea" id="RHEA:66324"/>
        <dbReference type="ChEBI" id="CHEBI:16382"/>
    </reaction>
</comment>
<evidence type="ECO:0000256" key="1">
    <source>
        <dbReference type="ARBA" id="ARBA00004141"/>
    </source>
</evidence>
<accession>A0A8S1ESC8</accession>
<evidence type="ECO:0000313" key="14">
    <source>
        <dbReference type="Proteomes" id="UP000494206"/>
    </source>
</evidence>
<proteinExistence type="inferred from homology"/>
<comment type="caution">
    <text evidence="13">The sequence shown here is derived from an EMBL/GenBank/DDBJ whole genome shotgun (WGS) entry which is preliminary data.</text>
</comment>
<evidence type="ECO:0000256" key="3">
    <source>
        <dbReference type="ARBA" id="ARBA00022692"/>
    </source>
</evidence>
<comment type="catalytic activity">
    <reaction evidence="7">
        <text>bromide(in) = bromide(out)</text>
        <dbReference type="Rhea" id="RHEA:75383"/>
        <dbReference type="ChEBI" id="CHEBI:15858"/>
    </reaction>
</comment>
<keyword evidence="3 10" id="KW-0812">Transmembrane</keyword>